<dbReference type="RefSeq" id="WP_219877984.1">
    <property type="nucleotide sequence ID" value="NZ_JAHYXK010000011.1"/>
</dbReference>
<comment type="caution">
    <text evidence="2">The sequence shown here is derived from an EMBL/GenBank/DDBJ whole genome shotgun (WGS) entry which is preliminary data.</text>
</comment>
<feature type="domain" description="Secretion system C-terminal sorting" evidence="1">
    <location>
        <begin position="472"/>
        <end position="542"/>
    </location>
</feature>
<dbReference type="InterPro" id="IPR026444">
    <property type="entry name" value="Secre_tail"/>
</dbReference>
<dbReference type="InterPro" id="IPR030916">
    <property type="entry name" value="ELWxxDGT_rpt"/>
</dbReference>
<sequence length="544" mass="60025">MSHNNQDTKLWSSSGDAASTINYASAGSGYGDYFTGVAGNFYDKLYFWTGAYSTSNKLWVTDGSSEGTKVIKIFEFGPSNIGQTVAFKNKLYFFMNGYTTEAGLWYTDGTTSGTSRLKYLAGSSQKHNIKVSGNYLYFSACTSEAGCELWRTDGTPEGTIQLKDIYPGEQSSSPQWLTDVNGTLYFTVAPPYPQTNYGSLWKTDGTPEGTVKVKQLDLNGGFSGMYNLVAYQNRLYFTIRNGNWPGNSYDDLWTTDGAATGTTVLETLPMGLSSVANMQVVQDALLFFVQGELWKSSGTPGSTARISAINPPTYTYPGQQSATSMFMCKGKLHFNAYSQLYGNELWNYTNNIPTSEAATVKISSTSPHTFSEDSFPFYDEDSYDRLTKVKIHTLPEEGSLTFKGMAVTAGQEIFVTELNKLVYTPSENSTTITGFTFDVSDGLDSSNGRYPLNFKAENLTSTKKDHKQELILYPNPTATTLHLSSTLASFTLIRIYNLLGQVVQEQALKPTAHYAFDVSKLASGAYILEVETSKSQLRKKFIKR</sequence>
<dbReference type="EMBL" id="JAHYXK010000011">
    <property type="protein sequence ID" value="MBW7468107.1"/>
    <property type="molecule type" value="Genomic_DNA"/>
</dbReference>
<accession>A0ABS7CWA2</accession>
<evidence type="ECO:0000313" key="2">
    <source>
        <dbReference type="EMBL" id="MBW7468107.1"/>
    </source>
</evidence>
<dbReference type="NCBIfam" id="TIGR04534">
    <property type="entry name" value="ELWxxDGT_rpt"/>
    <property type="match status" value="1"/>
</dbReference>
<proteinExistence type="predicted"/>
<protein>
    <submittedName>
        <fullName evidence="2">T9SS type A sorting domain-containing protein</fullName>
    </submittedName>
</protein>
<name>A0ABS7CWA2_9BACT</name>
<evidence type="ECO:0000259" key="1">
    <source>
        <dbReference type="Pfam" id="PF18962"/>
    </source>
</evidence>
<evidence type="ECO:0000313" key="3">
    <source>
        <dbReference type="Proteomes" id="UP000813018"/>
    </source>
</evidence>
<organism evidence="2 3">
    <name type="scientific">Pontibacter aydingkolensis</name>
    <dbReference type="NCBI Taxonomy" id="1911536"/>
    <lineage>
        <taxon>Bacteria</taxon>
        <taxon>Pseudomonadati</taxon>
        <taxon>Bacteroidota</taxon>
        <taxon>Cytophagia</taxon>
        <taxon>Cytophagales</taxon>
        <taxon>Hymenobacteraceae</taxon>
        <taxon>Pontibacter</taxon>
    </lineage>
</organism>
<reference evidence="2 3" key="1">
    <citation type="journal article" date="2016" name="Int. J. Syst. Evol. Microbiol.">
        <title>Pontibacter aydingkolensis sp. nov., isolated from soil of a salt lake.</title>
        <authorList>
            <person name="Osman G."/>
            <person name="Zhang T."/>
            <person name="Lou K."/>
            <person name="Gao Y."/>
            <person name="Chang W."/>
            <person name="Lin Q."/>
            <person name="Yang H.M."/>
            <person name="Huo X.D."/>
            <person name="Wang N."/>
        </authorList>
    </citation>
    <scope>NUCLEOTIDE SEQUENCE [LARGE SCALE GENOMIC DNA]</scope>
    <source>
        <strain evidence="2 3">KACC 19255</strain>
    </source>
</reference>
<dbReference type="Pfam" id="PF18962">
    <property type="entry name" value="Por_Secre_tail"/>
    <property type="match status" value="1"/>
</dbReference>
<dbReference type="Proteomes" id="UP000813018">
    <property type="component" value="Unassembled WGS sequence"/>
</dbReference>
<keyword evidence="3" id="KW-1185">Reference proteome</keyword>
<dbReference type="NCBIfam" id="TIGR04183">
    <property type="entry name" value="Por_Secre_tail"/>
    <property type="match status" value="1"/>
</dbReference>
<gene>
    <name evidence="2" type="ORF">K0O23_13615</name>
</gene>